<evidence type="ECO:0000256" key="5">
    <source>
        <dbReference type="ARBA" id="ARBA00011738"/>
    </source>
</evidence>
<dbReference type="Gene3D" id="3.30.390.10">
    <property type="entry name" value="Enolase-like, N-terminal domain"/>
    <property type="match status" value="1"/>
</dbReference>
<feature type="binding site" evidence="13">
    <location>
        <position position="307"/>
    </location>
    <ligand>
        <name>Mg(2+)</name>
        <dbReference type="ChEBI" id="CHEBI:18420"/>
    </ligand>
</feature>
<feature type="domain" description="Methylaspartate ammonia-lyase C-terminal" evidence="15">
    <location>
        <begin position="162"/>
        <end position="410"/>
    </location>
</feature>
<feature type="binding site" evidence="13">
    <location>
        <position position="273"/>
    </location>
    <ligand>
        <name>Mg(2+)</name>
        <dbReference type="ChEBI" id="CHEBI:18420"/>
    </ligand>
</feature>
<dbReference type="EC" id="4.3.1.2" evidence="6"/>
<dbReference type="InterPro" id="IPR036849">
    <property type="entry name" value="Enolase-like_C_sf"/>
</dbReference>
<feature type="active site" description="Proton acceptor" evidence="10">
    <location>
        <position position="331"/>
    </location>
</feature>
<dbReference type="InterPro" id="IPR006395">
    <property type="entry name" value="Me_Asp_am_lyase"/>
</dbReference>
<dbReference type="Proteomes" id="UP000257323">
    <property type="component" value="Unassembled WGS sequence"/>
</dbReference>
<evidence type="ECO:0000256" key="1">
    <source>
        <dbReference type="ARBA" id="ARBA00000789"/>
    </source>
</evidence>
<evidence type="ECO:0000259" key="14">
    <source>
        <dbReference type="Pfam" id="PF05034"/>
    </source>
</evidence>
<dbReference type="SFLD" id="SFLDS00001">
    <property type="entry name" value="Enolase"/>
    <property type="match status" value="1"/>
</dbReference>
<evidence type="ECO:0000256" key="8">
    <source>
        <dbReference type="ARBA" id="ARBA00022842"/>
    </source>
</evidence>
<gene>
    <name evidence="16" type="ORF">OP8BY_0646</name>
</gene>
<comment type="subunit">
    <text evidence="5">Homodimer.</text>
</comment>
<evidence type="ECO:0000313" key="16">
    <source>
        <dbReference type="EMBL" id="RFT15182.1"/>
    </source>
</evidence>
<comment type="pathway">
    <text evidence="3">Amino-acid degradation; L-glutamate degradation via mesaconate pathway; acetate and pyruvate from L-glutamate: step 2/4.</text>
</comment>
<keyword evidence="8 13" id="KW-0460">Magnesium</keyword>
<evidence type="ECO:0000256" key="7">
    <source>
        <dbReference type="ARBA" id="ARBA00022723"/>
    </source>
</evidence>
<feature type="binding site" evidence="13">
    <location>
        <position position="238"/>
    </location>
    <ligand>
        <name>Mg(2+)</name>
        <dbReference type="ChEBI" id="CHEBI:18420"/>
    </ligand>
</feature>
<dbReference type="GO" id="GO:0050096">
    <property type="term" value="F:methylaspartate ammonia-lyase activity"/>
    <property type="evidence" value="ECO:0007669"/>
    <property type="project" value="UniProtKB-EC"/>
</dbReference>
<evidence type="ECO:0000256" key="2">
    <source>
        <dbReference type="ARBA" id="ARBA00001946"/>
    </source>
</evidence>
<dbReference type="SFLD" id="SFLDG00151">
    <property type="entry name" value="methylaspartate_ammonia-lyase"/>
    <property type="match status" value="1"/>
</dbReference>
<name>A0A3E2BKJ6_9BACT</name>
<evidence type="ECO:0000313" key="17">
    <source>
        <dbReference type="Proteomes" id="UP000257323"/>
    </source>
</evidence>
<comment type="cofactor">
    <cofactor evidence="2 13">
        <name>Mg(2+)</name>
        <dbReference type="ChEBI" id="CHEBI:18420"/>
    </cofactor>
</comment>
<dbReference type="InterPro" id="IPR022662">
    <property type="entry name" value="MeAsp_NH4-lyase_C"/>
</dbReference>
<dbReference type="GO" id="GO:0019553">
    <property type="term" value="P:L-glutamate catabolic process via L-citramalate"/>
    <property type="evidence" value="ECO:0007669"/>
    <property type="project" value="UniProtKB-UniPathway"/>
</dbReference>
<dbReference type="SUPFAM" id="SSF54826">
    <property type="entry name" value="Enolase N-terminal domain-like"/>
    <property type="match status" value="1"/>
</dbReference>
<keyword evidence="7 13" id="KW-0479">Metal-binding</keyword>
<feature type="binding site" evidence="11">
    <location>
        <position position="329"/>
    </location>
    <ligand>
        <name>(2S,3S)-3-methyl-L-aspartate</name>
        <dbReference type="ChEBI" id="CHEBI:58724"/>
    </ligand>
</feature>
<organism evidence="16 17">
    <name type="scientific">Candidatus Saccharicenans subterraneus</name>
    <dbReference type="NCBI Taxonomy" id="2508984"/>
    <lineage>
        <taxon>Bacteria</taxon>
        <taxon>Candidatus Aminicenantota</taxon>
        <taxon>Candidatus Aminicenantia</taxon>
        <taxon>Candidatus Aminicenantales</taxon>
        <taxon>Candidatus Saccharicenantaceae</taxon>
        <taxon>Candidatus Saccharicenans</taxon>
    </lineage>
</organism>
<reference evidence="16 17" key="1">
    <citation type="submission" date="2018-08" db="EMBL/GenBank/DDBJ databases">
        <title>Genome analysis of the thermophilic bacterium of the candidate phylum Aminicenantes from deep subsurface aquifer revealed its physiology and ecological role.</title>
        <authorList>
            <person name="Kadnikov V.V."/>
            <person name="Mardanov A.V."/>
            <person name="Beletsky A.V."/>
            <person name="Karnachuk O.V."/>
            <person name="Ravin N.V."/>
        </authorList>
    </citation>
    <scope>NUCLEOTIDE SEQUENCE [LARGE SCALE GENOMIC DNA]</scope>
    <source>
        <strain evidence="16">BY38</strain>
    </source>
</reference>
<dbReference type="Pfam" id="PF07476">
    <property type="entry name" value="MAAL_C"/>
    <property type="match status" value="1"/>
</dbReference>
<evidence type="ECO:0000256" key="9">
    <source>
        <dbReference type="ARBA" id="ARBA00023239"/>
    </source>
</evidence>
<keyword evidence="9 16" id="KW-0456">Lyase</keyword>
<evidence type="ECO:0000256" key="13">
    <source>
        <dbReference type="PIRSR" id="PIRSR017107-4"/>
    </source>
</evidence>
<dbReference type="Gene3D" id="3.20.20.120">
    <property type="entry name" value="Enolase-like C-terminal domain"/>
    <property type="match status" value="1"/>
</dbReference>
<comment type="caution">
    <text evidence="16">The sequence shown here is derived from an EMBL/GenBank/DDBJ whole genome shotgun (WGS) entry which is preliminary data.</text>
</comment>
<evidence type="ECO:0000256" key="12">
    <source>
        <dbReference type="PIRSR" id="PIRSR017107-3"/>
    </source>
</evidence>
<evidence type="ECO:0000256" key="11">
    <source>
        <dbReference type="PIRSR" id="PIRSR017107-2"/>
    </source>
</evidence>
<comment type="catalytic activity">
    <reaction evidence="1">
        <text>(2S,3S)-3-methyl-L-aspartate = mesaconate + NH4(+)</text>
        <dbReference type="Rhea" id="RHEA:12829"/>
        <dbReference type="ChEBI" id="CHEBI:28938"/>
        <dbReference type="ChEBI" id="CHEBI:36986"/>
        <dbReference type="ChEBI" id="CHEBI:58724"/>
        <dbReference type="EC" id="4.3.1.2"/>
    </reaction>
</comment>
<evidence type="ECO:0000256" key="10">
    <source>
        <dbReference type="PIRSR" id="PIRSR017107-1"/>
    </source>
</evidence>
<protein>
    <recommendedName>
        <fullName evidence="6">methylaspartate ammonia-lyase</fullName>
        <ecNumber evidence="6">4.3.1.2</ecNumber>
    </recommendedName>
</protein>
<evidence type="ECO:0000256" key="6">
    <source>
        <dbReference type="ARBA" id="ARBA00012993"/>
    </source>
</evidence>
<evidence type="ECO:0000256" key="4">
    <source>
        <dbReference type="ARBA" id="ARBA00009954"/>
    </source>
</evidence>
<dbReference type="InterPro" id="IPR029017">
    <property type="entry name" value="Enolase-like_N"/>
</dbReference>
<dbReference type="NCBIfam" id="TIGR01502">
    <property type="entry name" value="B_methylAsp_ase"/>
    <property type="match status" value="1"/>
</dbReference>
<evidence type="ECO:0000256" key="3">
    <source>
        <dbReference type="ARBA" id="ARBA00004675"/>
    </source>
</evidence>
<evidence type="ECO:0000259" key="15">
    <source>
        <dbReference type="Pfam" id="PF07476"/>
    </source>
</evidence>
<feature type="binding site" evidence="11">
    <location>
        <position position="172"/>
    </location>
    <ligand>
        <name>(2S,3S)-3-methyl-L-aspartate</name>
        <dbReference type="ChEBI" id="CHEBI:58724"/>
    </ligand>
</feature>
<dbReference type="Pfam" id="PF05034">
    <property type="entry name" value="MAAL_N"/>
    <property type="match status" value="1"/>
</dbReference>
<dbReference type="UniPathway" id="UPA00561">
    <property type="reaction ID" value="UER00618"/>
</dbReference>
<dbReference type="GO" id="GO:0046872">
    <property type="term" value="F:metal ion binding"/>
    <property type="evidence" value="ECO:0007669"/>
    <property type="project" value="UniProtKB-KW"/>
</dbReference>
<dbReference type="SFLD" id="SFLDF00007">
    <property type="entry name" value="methylaspartate_ammonia-lyase"/>
    <property type="match status" value="1"/>
</dbReference>
<feature type="site" description="Transition state stabilizer" evidence="12">
    <location>
        <position position="194"/>
    </location>
</feature>
<dbReference type="InterPro" id="IPR022665">
    <property type="entry name" value="MeAsp_NH4-lyase_N"/>
</dbReference>
<dbReference type="SUPFAM" id="SSF51604">
    <property type="entry name" value="Enolase C-terminal domain-like"/>
    <property type="match status" value="1"/>
</dbReference>
<dbReference type="AlphaFoldDB" id="A0A3E2BKJ6"/>
<accession>A0A3E2BKJ6</accession>
<comment type="similarity">
    <text evidence="4">Belongs to the methylaspartate ammonia-lyase family.</text>
</comment>
<proteinExistence type="inferred from homology"/>
<sequence>MKIKRVLFVPGKSAFFFDDQKAIKKGARTNGFVYEGKPVTKGFQSIRMAGESLSIVLELEDGQLAVGDCAAVQYSGVGGRDPLFLAGHYLPFMEKNLRPLLEGMEIEPFRKMADRFEQLRFEGKRLHTAIRYGLSQALLDARARAEKKLKCEIVCEEYNLPIVPERVKIFGQSGDDRYTNADKMILKQVDALPHALINNVEDKLGRDGEKLREYIRWLADRIVKLRPREDYRPDLHIDVYGTIGLIFEGDLDRVADYIASLEKEADGFNLYIEGPVDLEEKYRQLEGLARITRKLEALGSRVKIVADEHCNTLEDIREFTDARACHMIQIKTPDLGGIQNVAESNLYCKTHGIEAYQGGTCNETDISAIACVHVAMATRPDRMLAKPGMGFDEGFMIVNNEMERIIQVLKMKHGERRP</sequence>
<dbReference type="PANTHER" id="PTHR48073">
    <property type="entry name" value="O-SUCCINYLBENZOATE SYNTHASE-RELATED"/>
    <property type="match status" value="1"/>
</dbReference>
<dbReference type="CDD" id="cd03314">
    <property type="entry name" value="MAL"/>
    <property type="match status" value="1"/>
</dbReference>
<dbReference type="EMBL" id="QUAH01000012">
    <property type="protein sequence ID" value="RFT15182.1"/>
    <property type="molecule type" value="Genomic_DNA"/>
</dbReference>
<dbReference type="PANTHER" id="PTHR48073:SF2">
    <property type="entry name" value="O-SUCCINYLBENZOATE SYNTHASE"/>
    <property type="match status" value="1"/>
</dbReference>
<feature type="domain" description="Methylaspartate ammonia-lyase N-terminal" evidence="14">
    <location>
        <begin position="1"/>
        <end position="159"/>
    </location>
</feature>
<dbReference type="PIRSF" id="PIRSF017107">
    <property type="entry name" value="MAL"/>
    <property type="match status" value="1"/>
</dbReference>